<accession>A0A167EPN0</accession>
<dbReference type="AlphaFoldDB" id="A0A167EPN0"/>
<dbReference type="InterPro" id="IPR024630">
    <property type="entry name" value="Stc1"/>
</dbReference>
<reference evidence="3 4" key="1">
    <citation type="journal article" date="2016" name="Genome Biol. Evol.">
        <title>Divergent and convergent evolution of fungal pathogenicity.</title>
        <authorList>
            <person name="Shang Y."/>
            <person name="Xiao G."/>
            <person name="Zheng P."/>
            <person name="Cen K."/>
            <person name="Zhan S."/>
            <person name="Wang C."/>
        </authorList>
    </citation>
    <scope>NUCLEOTIDE SEQUENCE [LARGE SCALE GENOMIC DNA]</scope>
    <source>
        <strain evidence="3 4">RCEF 4871</strain>
    </source>
</reference>
<keyword evidence="4" id="KW-1185">Reference proteome</keyword>
<feature type="compositionally biased region" description="Low complexity" evidence="1">
    <location>
        <begin position="228"/>
        <end position="238"/>
    </location>
</feature>
<feature type="compositionally biased region" description="Basic and acidic residues" evidence="1">
    <location>
        <begin position="409"/>
        <end position="427"/>
    </location>
</feature>
<feature type="region of interest" description="Disordered" evidence="1">
    <location>
        <begin position="1"/>
        <end position="20"/>
    </location>
</feature>
<protein>
    <recommendedName>
        <fullName evidence="2">Stc1 domain-containing protein</fullName>
    </recommendedName>
</protein>
<dbReference type="STRING" id="1081105.A0A167EPN0"/>
<dbReference type="Proteomes" id="UP000243498">
    <property type="component" value="Unassembled WGS sequence"/>
</dbReference>
<gene>
    <name evidence="3" type="ORF">NOR_03977</name>
</gene>
<dbReference type="EMBL" id="AZHC01000010">
    <property type="protein sequence ID" value="OAA44249.1"/>
    <property type="molecule type" value="Genomic_DNA"/>
</dbReference>
<evidence type="ECO:0000313" key="3">
    <source>
        <dbReference type="EMBL" id="OAA44249.1"/>
    </source>
</evidence>
<feature type="region of interest" description="Disordered" evidence="1">
    <location>
        <begin position="316"/>
        <end position="336"/>
    </location>
</feature>
<feature type="region of interest" description="Disordered" evidence="1">
    <location>
        <begin position="224"/>
        <end position="244"/>
    </location>
</feature>
<dbReference type="OrthoDB" id="3514033at2759"/>
<organism evidence="3 4">
    <name type="scientific">Metarhizium rileyi (strain RCEF 4871)</name>
    <name type="common">Nomuraea rileyi</name>
    <dbReference type="NCBI Taxonomy" id="1649241"/>
    <lineage>
        <taxon>Eukaryota</taxon>
        <taxon>Fungi</taxon>
        <taxon>Dikarya</taxon>
        <taxon>Ascomycota</taxon>
        <taxon>Pezizomycotina</taxon>
        <taxon>Sordariomycetes</taxon>
        <taxon>Hypocreomycetidae</taxon>
        <taxon>Hypocreales</taxon>
        <taxon>Clavicipitaceae</taxon>
        <taxon>Metarhizium</taxon>
    </lineage>
</organism>
<dbReference type="Pfam" id="PF12898">
    <property type="entry name" value="Stc1"/>
    <property type="match status" value="1"/>
</dbReference>
<proteinExistence type="predicted"/>
<feature type="region of interest" description="Disordered" evidence="1">
    <location>
        <begin position="169"/>
        <end position="206"/>
    </location>
</feature>
<evidence type="ECO:0000256" key="1">
    <source>
        <dbReference type="SAM" id="MobiDB-lite"/>
    </source>
</evidence>
<name>A0A167EPN0_METRR</name>
<feature type="domain" description="Stc1" evidence="2">
    <location>
        <begin position="24"/>
        <end position="105"/>
    </location>
</feature>
<feature type="compositionally biased region" description="Polar residues" evidence="1">
    <location>
        <begin position="1"/>
        <end position="14"/>
    </location>
</feature>
<sequence>MTSNKRSTAQSSLRSEPALPARYKCKTGGEWKPLQFFSKNQQQLLQRQNSSRGGIDAANTGMTCMEHSAAFRGEIRCELCGLGKPVDEFSKSMRRSDEPTCLRCTAWSEIQEPGVTPMPLQTGHISVEEEKKEFWENQPNDTTYFSPDVTPQAPPITALTILGIRDRDSETAGGKESCSAAPSSLKGPSSVASAPRSVASTGQMPPHLESIVTRLMQKDGIIREATPGKGNKGNSSSSVSENIPGWLNGNNLPSIPGSTRSGMGISDTEQSNLIGKLPPHLQGKISSMVSRTSQFQHVSPGPSSQVSLAKSISTATTLRSEQDNRQPKTKIPYNAWDNVGKLHDALKSPTASEGDTASNSSNCATQNLVELSGDWNKVPIKKMDWPKSKKNWHTASRLESRLQPGADHTSAEHVDSDMDRQKGLNYY</sequence>
<comment type="caution">
    <text evidence="3">The sequence shown here is derived from an EMBL/GenBank/DDBJ whole genome shotgun (WGS) entry which is preliminary data.</text>
</comment>
<dbReference type="OMA" id="HISARCD"/>
<evidence type="ECO:0000259" key="2">
    <source>
        <dbReference type="Pfam" id="PF12898"/>
    </source>
</evidence>
<evidence type="ECO:0000313" key="4">
    <source>
        <dbReference type="Proteomes" id="UP000243498"/>
    </source>
</evidence>
<feature type="region of interest" description="Disordered" evidence="1">
    <location>
        <begin position="386"/>
        <end position="427"/>
    </location>
</feature>
<feature type="compositionally biased region" description="Low complexity" evidence="1">
    <location>
        <begin position="188"/>
        <end position="200"/>
    </location>
</feature>